<dbReference type="RefSeq" id="WP_136897627.1">
    <property type="nucleotide sequence ID" value="NZ_SWJE01000014.1"/>
</dbReference>
<dbReference type="Pfam" id="PF00015">
    <property type="entry name" value="MCPsignal"/>
    <property type="match status" value="1"/>
</dbReference>
<proteinExistence type="inferred from homology"/>
<comment type="similarity">
    <text evidence="3">Belongs to the methyl-accepting chemotaxis (MCP) protein family.</text>
</comment>
<dbReference type="CDD" id="cd11386">
    <property type="entry name" value="MCP_signal"/>
    <property type="match status" value="1"/>
</dbReference>
<dbReference type="InterPro" id="IPR004090">
    <property type="entry name" value="Chemotax_Me-accpt_rcpt"/>
</dbReference>
<reference evidence="8 9" key="1">
    <citation type="submission" date="2019-04" db="EMBL/GenBank/DDBJ databases">
        <title>Trinickia sp. 7GSK02, isolated from subtropical forest soil.</title>
        <authorList>
            <person name="Gao Z.-H."/>
            <person name="Qiu L.-H."/>
        </authorList>
    </citation>
    <scope>NUCLEOTIDE SEQUENCE [LARGE SCALE GENOMIC DNA]</scope>
    <source>
        <strain evidence="8 9">7GSK02</strain>
    </source>
</reference>
<dbReference type="InterPro" id="IPR047347">
    <property type="entry name" value="YvaQ-like_sensor"/>
</dbReference>
<evidence type="ECO:0000256" key="6">
    <source>
        <dbReference type="SAM" id="Phobius"/>
    </source>
</evidence>
<keyword evidence="9" id="KW-1185">Reference proteome</keyword>
<feature type="domain" description="Methyl-accepting transducer" evidence="7">
    <location>
        <begin position="278"/>
        <end position="507"/>
    </location>
</feature>
<dbReference type="SUPFAM" id="SSF58104">
    <property type="entry name" value="Methyl-accepting chemotaxis protein (MCP) signaling domain"/>
    <property type="match status" value="1"/>
</dbReference>
<dbReference type="InterPro" id="IPR004089">
    <property type="entry name" value="MCPsignal_dom"/>
</dbReference>
<dbReference type="Proteomes" id="UP000305539">
    <property type="component" value="Unassembled WGS sequence"/>
</dbReference>
<name>A0A4U1HU60_9BURK</name>
<sequence length="554" mass="59084">MNFSHMKVAIRLGTGFALVSLLLVFVTLFGLYRMSELEASMVDITDVNSVEAALANRLDQTISNRALALRNLILLQADQQDQIAIEAKRFDEEAAAYEEARAKLATMFALPGTTPEETALLEQIRQQGEQAQPLMQKAREMVLAGQKDEAYHLLRFELRPVQAKWWGFVRQLRDLEHRQNDEETTAAKASYRSSRTLILVIASLALLTSIVSATVITRGLLKQLGGEPGDAVDAAASVARGDLTVDVISKDGDTSSLMHAMKTMRDSLVAIVSQVHTSTSTIASAASQIATGNLDLSSRTEEQAASLEETAASMEELTATVKRNSEHARQANELALSASQVSERAGTVVSGVVQTMGAISDASSKIVEIIGVIDGIAFQTNILALNAAVEAARAGEQGRGFAVVAGEVRNLAQRAAAAAKEIKALIVGSAAQVDAGNRLVEEAGATMGEVVESVKRVTVIMTDIMSASDEQAQGIEQINQALTQMDQVTQQNASLVEEAAAAAESMREQAAALVQTVSIFKLNQPEPTIGAARKPAYASAASRKEFVYETAEAA</sequence>
<dbReference type="Pfam" id="PF12729">
    <property type="entry name" value="4HB_MCP_1"/>
    <property type="match status" value="1"/>
</dbReference>
<dbReference type="PANTHER" id="PTHR43531">
    <property type="entry name" value="PROTEIN ICFG"/>
    <property type="match status" value="1"/>
</dbReference>
<keyword evidence="6" id="KW-1133">Transmembrane helix</keyword>
<keyword evidence="4" id="KW-0807">Transducer</keyword>
<protein>
    <submittedName>
        <fullName evidence="8">Methyl-accepting chemotaxis protein</fullName>
    </submittedName>
</protein>
<evidence type="ECO:0000256" key="4">
    <source>
        <dbReference type="PROSITE-ProRule" id="PRU00284"/>
    </source>
</evidence>
<accession>A0A4U1HU60</accession>
<evidence type="ECO:0000259" key="7">
    <source>
        <dbReference type="PROSITE" id="PS50111"/>
    </source>
</evidence>
<feature type="transmembrane region" description="Helical" evidence="6">
    <location>
        <begin position="12"/>
        <end position="32"/>
    </location>
</feature>
<comment type="subcellular location">
    <subcellularLocation>
        <location evidence="1">Membrane</location>
    </subcellularLocation>
</comment>
<dbReference type="GO" id="GO:0006935">
    <property type="term" value="P:chemotaxis"/>
    <property type="evidence" value="ECO:0007669"/>
    <property type="project" value="InterPro"/>
</dbReference>
<dbReference type="PROSITE" id="PS50111">
    <property type="entry name" value="CHEMOTAXIS_TRANSDUC_2"/>
    <property type="match status" value="1"/>
</dbReference>
<dbReference type="GO" id="GO:0007165">
    <property type="term" value="P:signal transduction"/>
    <property type="evidence" value="ECO:0007669"/>
    <property type="project" value="UniProtKB-KW"/>
</dbReference>
<dbReference type="EMBL" id="SWJE01000014">
    <property type="protein sequence ID" value="TKC83587.1"/>
    <property type="molecule type" value="Genomic_DNA"/>
</dbReference>
<dbReference type="PRINTS" id="PR00260">
    <property type="entry name" value="CHEMTRNSDUCR"/>
</dbReference>
<dbReference type="Gene3D" id="1.10.287.950">
    <property type="entry name" value="Methyl-accepting chemotaxis protein"/>
    <property type="match status" value="1"/>
</dbReference>
<dbReference type="OrthoDB" id="9177860at2"/>
<evidence type="ECO:0000313" key="9">
    <source>
        <dbReference type="Proteomes" id="UP000305539"/>
    </source>
</evidence>
<evidence type="ECO:0000256" key="3">
    <source>
        <dbReference type="ARBA" id="ARBA00029447"/>
    </source>
</evidence>
<comment type="caution">
    <text evidence="8">The sequence shown here is derived from an EMBL/GenBank/DDBJ whole genome shotgun (WGS) entry which is preliminary data.</text>
</comment>
<organism evidence="8 9">
    <name type="scientific">Trinickia terrae</name>
    <dbReference type="NCBI Taxonomy" id="2571161"/>
    <lineage>
        <taxon>Bacteria</taxon>
        <taxon>Pseudomonadati</taxon>
        <taxon>Pseudomonadota</taxon>
        <taxon>Betaproteobacteria</taxon>
        <taxon>Burkholderiales</taxon>
        <taxon>Burkholderiaceae</taxon>
        <taxon>Trinickia</taxon>
    </lineage>
</organism>
<keyword evidence="6" id="KW-0472">Membrane</keyword>
<dbReference type="InterPro" id="IPR051310">
    <property type="entry name" value="MCP_chemotaxis"/>
</dbReference>
<gene>
    <name evidence="8" type="ORF">FAZ69_24205</name>
</gene>
<evidence type="ECO:0000256" key="2">
    <source>
        <dbReference type="ARBA" id="ARBA00022481"/>
    </source>
</evidence>
<keyword evidence="2" id="KW-0488">Methylation</keyword>
<feature type="coiled-coil region" evidence="5">
    <location>
        <begin position="478"/>
        <end position="516"/>
    </location>
</feature>
<evidence type="ECO:0000313" key="8">
    <source>
        <dbReference type="EMBL" id="TKC83587.1"/>
    </source>
</evidence>
<feature type="transmembrane region" description="Helical" evidence="6">
    <location>
        <begin position="197"/>
        <end position="216"/>
    </location>
</feature>
<keyword evidence="6" id="KW-0812">Transmembrane</keyword>
<dbReference type="AlphaFoldDB" id="A0A4U1HU60"/>
<keyword evidence="5" id="KW-0175">Coiled coil</keyword>
<evidence type="ECO:0000256" key="1">
    <source>
        <dbReference type="ARBA" id="ARBA00004370"/>
    </source>
</evidence>
<dbReference type="SMART" id="SM00283">
    <property type="entry name" value="MA"/>
    <property type="match status" value="1"/>
</dbReference>
<dbReference type="PANTHER" id="PTHR43531:SF14">
    <property type="entry name" value="METHYL-ACCEPTING CHEMOTAXIS PROTEIN I-RELATED"/>
    <property type="match status" value="1"/>
</dbReference>
<dbReference type="GO" id="GO:0005886">
    <property type="term" value="C:plasma membrane"/>
    <property type="evidence" value="ECO:0007669"/>
    <property type="project" value="TreeGrafter"/>
</dbReference>
<evidence type="ECO:0000256" key="5">
    <source>
        <dbReference type="SAM" id="Coils"/>
    </source>
</evidence>
<dbReference type="CDD" id="cd19411">
    <property type="entry name" value="MCP2201-like_sensor"/>
    <property type="match status" value="1"/>
</dbReference>
<dbReference type="GO" id="GO:0004888">
    <property type="term" value="F:transmembrane signaling receptor activity"/>
    <property type="evidence" value="ECO:0007669"/>
    <property type="project" value="InterPro"/>
</dbReference>
<dbReference type="InterPro" id="IPR024478">
    <property type="entry name" value="HlyB_4HB_MCP"/>
</dbReference>
<dbReference type="FunFam" id="1.10.287.950:FF:000001">
    <property type="entry name" value="Methyl-accepting chemotaxis sensory transducer"/>
    <property type="match status" value="1"/>
</dbReference>